<accession>A0A849BUM2</accession>
<dbReference type="InterPro" id="IPR041698">
    <property type="entry name" value="Methyltransf_25"/>
</dbReference>
<proteinExistence type="predicted"/>
<dbReference type="GO" id="GO:0008168">
    <property type="term" value="F:methyltransferase activity"/>
    <property type="evidence" value="ECO:0007669"/>
    <property type="project" value="UniProtKB-KW"/>
</dbReference>
<dbReference type="EMBL" id="JABELX010000001">
    <property type="protein sequence ID" value="NNH68566.1"/>
    <property type="molecule type" value="Genomic_DNA"/>
</dbReference>
<dbReference type="Proteomes" id="UP000586827">
    <property type="component" value="Unassembled WGS sequence"/>
</dbReference>
<reference evidence="2 3" key="1">
    <citation type="submission" date="2020-05" db="EMBL/GenBank/DDBJ databases">
        <title>MicrobeNet Type strains.</title>
        <authorList>
            <person name="Nicholson A.C."/>
        </authorList>
    </citation>
    <scope>NUCLEOTIDE SEQUENCE [LARGE SCALE GENOMIC DNA]</scope>
    <source>
        <strain evidence="2 3">JCM 3224</strain>
    </source>
</reference>
<feature type="domain" description="Methyltransferase" evidence="1">
    <location>
        <begin position="46"/>
        <end position="139"/>
    </location>
</feature>
<gene>
    <name evidence="2" type="ORF">HLB23_01490</name>
</gene>
<dbReference type="SUPFAM" id="SSF53335">
    <property type="entry name" value="S-adenosyl-L-methionine-dependent methyltransferases"/>
    <property type="match status" value="1"/>
</dbReference>
<evidence type="ECO:0000313" key="2">
    <source>
        <dbReference type="EMBL" id="NNH68566.1"/>
    </source>
</evidence>
<evidence type="ECO:0000313" key="3">
    <source>
        <dbReference type="Proteomes" id="UP000586827"/>
    </source>
</evidence>
<sequence>MTGPNHNQALAKYRRIADKYDSRTALLAGLRRRTVEKLDLSAGDVVVDVACGTGANFAQIQERIGPSGRLIGIELSPEMIGQAQRRVGDAGWTNVTLVNNGIERADLPAAPNAFLFSLTHDVLQLPDALAALFRHAEPGARVATGGTKYTARGRLMTDPFVRMLARRFVTTTDGLDRPWRHLERFADLAVRSTLLGGGYIAWGRLQASAD</sequence>
<dbReference type="InterPro" id="IPR029063">
    <property type="entry name" value="SAM-dependent_MTases_sf"/>
</dbReference>
<protein>
    <submittedName>
        <fullName evidence="2">Methyltransferase domain-containing protein</fullName>
    </submittedName>
</protein>
<evidence type="ECO:0000259" key="1">
    <source>
        <dbReference type="Pfam" id="PF13649"/>
    </source>
</evidence>
<keyword evidence="3" id="KW-1185">Reference proteome</keyword>
<dbReference type="CDD" id="cd02440">
    <property type="entry name" value="AdoMet_MTases"/>
    <property type="match status" value="1"/>
</dbReference>
<keyword evidence="2" id="KW-0808">Transferase</keyword>
<comment type="caution">
    <text evidence="2">The sequence shown here is derived from an EMBL/GenBank/DDBJ whole genome shotgun (WGS) entry which is preliminary data.</text>
</comment>
<dbReference type="AlphaFoldDB" id="A0A849BUM2"/>
<dbReference type="Gene3D" id="3.40.50.150">
    <property type="entry name" value="Vaccinia Virus protein VP39"/>
    <property type="match status" value="1"/>
</dbReference>
<dbReference type="Pfam" id="PF13649">
    <property type="entry name" value="Methyltransf_25"/>
    <property type="match status" value="1"/>
</dbReference>
<keyword evidence="2" id="KW-0489">Methyltransferase</keyword>
<dbReference type="GO" id="GO:0032259">
    <property type="term" value="P:methylation"/>
    <property type="evidence" value="ECO:0007669"/>
    <property type="project" value="UniProtKB-KW"/>
</dbReference>
<name>A0A849BUM2_9NOCA</name>
<organism evidence="2 3">
    <name type="scientific">Nocardia uniformis</name>
    <dbReference type="NCBI Taxonomy" id="53432"/>
    <lineage>
        <taxon>Bacteria</taxon>
        <taxon>Bacillati</taxon>
        <taxon>Actinomycetota</taxon>
        <taxon>Actinomycetes</taxon>
        <taxon>Mycobacteriales</taxon>
        <taxon>Nocardiaceae</taxon>
        <taxon>Nocardia</taxon>
    </lineage>
</organism>
<dbReference type="RefSeq" id="WP_067520337.1">
    <property type="nucleotide sequence ID" value="NZ_JABELX010000001.1"/>
</dbReference>